<evidence type="ECO:0000313" key="8">
    <source>
        <dbReference type="EMBL" id="TCP45749.1"/>
    </source>
</evidence>
<sequence>MDFTLDDDLRALAELSGRILTDFGEPAHLAKVEADHGGVDWQLWAALAEAGLLGIAVPERVGGAGMGMLGLVTLLEQQGRSVTPVPLWSTAVAMQALVQFGSAELVDHWLPELLTGSTVLSCAFATSPGETAVATATANGAGWLVRGDLGPVPAGDIAEAILLPAVTEGGELIMVVLRTKQTGVHITRIGVTSRESYALVCLDGAQVDAGQRLPGDGSRILEWTVRRARVALAALQLGVCAQALRMTADYTAKRVQFGRPLATNQAVTQRAADGYLDVEGIRLTTQRAALLMDGEHTDEEPKAALTAKWWAATAGLRVVHTAQHLHGGIGADIDYPIHRYFLWGRQLAFTMGSAGAIAAELGIELAHGASIGAPALTEPRHTEPAS</sequence>
<dbReference type="OrthoDB" id="4319499at2"/>
<evidence type="ECO:0000256" key="1">
    <source>
        <dbReference type="ARBA" id="ARBA00001974"/>
    </source>
</evidence>
<dbReference type="Gene3D" id="2.40.110.10">
    <property type="entry name" value="Butyryl-CoA Dehydrogenase, subunit A, domain 2"/>
    <property type="match status" value="1"/>
</dbReference>
<organism evidence="8 9">
    <name type="scientific">Tamaricihabitans halophyticus</name>
    <dbReference type="NCBI Taxonomy" id="1262583"/>
    <lineage>
        <taxon>Bacteria</taxon>
        <taxon>Bacillati</taxon>
        <taxon>Actinomycetota</taxon>
        <taxon>Actinomycetes</taxon>
        <taxon>Pseudonocardiales</taxon>
        <taxon>Pseudonocardiaceae</taxon>
        <taxon>Tamaricihabitans</taxon>
    </lineage>
</organism>
<feature type="domain" description="Acyl-CoA dehydrogenase/oxidase N-terminal" evidence="7">
    <location>
        <begin position="28"/>
        <end position="116"/>
    </location>
</feature>
<dbReference type="Gene3D" id="1.10.540.10">
    <property type="entry name" value="Acyl-CoA dehydrogenase/oxidase, N-terminal domain"/>
    <property type="match status" value="1"/>
</dbReference>
<feature type="domain" description="Acyl-CoA dehydrogenase/oxidase C-terminal" evidence="6">
    <location>
        <begin position="215"/>
        <end position="353"/>
    </location>
</feature>
<dbReference type="InterPro" id="IPR013786">
    <property type="entry name" value="AcylCoA_DH/ox_N"/>
</dbReference>
<comment type="caution">
    <text evidence="8">The sequence shown here is derived from an EMBL/GenBank/DDBJ whole genome shotgun (WGS) entry which is preliminary data.</text>
</comment>
<protein>
    <submittedName>
        <fullName evidence="8">Alkylation response protein AidB-like acyl-CoA dehydrogenase</fullName>
    </submittedName>
</protein>
<dbReference type="AlphaFoldDB" id="A0A4R2QB28"/>
<dbReference type="InterPro" id="IPR009100">
    <property type="entry name" value="AcylCoA_DH/oxidase_NM_dom_sf"/>
</dbReference>
<dbReference type="RefSeq" id="WP_132879847.1">
    <property type="nucleotide sequence ID" value="NZ_SLXQ01000015.1"/>
</dbReference>
<evidence type="ECO:0000259" key="6">
    <source>
        <dbReference type="Pfam" id="PF00441"/>
    </source>
</evidence>
<accession>A0A4R2QB28</accession>
<dbReference type="EMBL" id="SLXQ01000015">
    <property type="protein sequence ID" value="TCP45749.1"/>
    <property type="molecule type" value="Genomic_DNA"/>
</dbReference>
<keyword evidence="3" id="KW-0285">Flavoprotein</keyword>
<comment type="similarity">
    <text evidence="2">Belongs to the acyl-CoA dehydrogenase family.</text>
</comment>
<name>A0A4R2QB28_9PSEU</name>
<evidence type="ECO:0000256" key="4">
    <source>
        <dbReference type="ARBA" id="ARBA00022827"/>
    </source>
</evidence>
<dbReference type="InterPro" id="IPR009075">
    <property type="entry name" value="AcylCo_DH/oxidase_C"/>
</dbReference>
<evidence type="ECO:0000256" key="2">
    <source>
        <dbReference type="ARBA" id="ARBA00009347"/>
    </source>
</evidence>
<evidence type="ECO:0000313" key="9">
    <source>
        <dbReference type="Proteomes" id="UP000294911"/>
    </source>
</evidence>
<dbReference type="Gene3D" id="1.20.140.10">
    <property type="entry name" value="Butyryl-CoA Dehydrogenase, subunit A, domain 3"/>
    <property type="match status" value="1"/>
</dbReference>
<keyword evidence="9" id="KW-1185">Reference proteome</keyword>
<dbReference type="PANTHER" id="PTHR43884:SF20">
    <property type="entry name" value="ACYL-COA DEHYDROGENASE FADE28"/>
    <property type="match status" value="1"/>
</dbReference>
<proteinExistence type="inferred from homology"/>
<dbReference type="PANTHER" id="PTHR43884">
    <property type="entry name" value="ACYL-COA DEHYDROGENASE"/>
    <property type="match status" value="1"/>
</dbReference>
<dbReference type="GO" id="GO:0050660">
    <property type="term" value="F:flavin adenine dinucleotide binding"/>
    <property type="evidence" value="ECO:0007669"/>
    <property type="project" value="InterPro"/>
</dbReference>
<dbReference type="Proteomes" id="UP000294911">
    <property type="component" value="Unassembled WGS sequence"/>
</dbReference>
<dbReference type="Pfam" id="PF00441">
    <property type="entry name" value="Acyl-CoA_dh_1"/>
    <property type="match status" value="1"/>
</dbReference>
<evidence type="ECO:0000256" key="5">
    <source>
        <dbReference type="ARBA" id="ARBA00023002"/>
    </source>
</evidence>
<comment type="cofactor">
    <cofactor evidence="1">
        <name>FAD</name>
        <dbReference type="ChEBI" id="CHEBI:57692"/>
    </cofactor>
</comment>
<dbReference type="InterPro" id="IPR046373">
    <property type="entry name" value="Acyl-CoA_Oxase/DH_mid-dom_sf"/>
</dbReference>
<keyword evidence="4" id="KW-0274">FAD</keyword>
<dbReference type="InterPro" id="IPR036250">
    <property type="entry name" value="AcylCo_DH-like_C"/>
</dbReference>
<dbReference type="CDD" id="cd00567">
    <property type="entry name" value="ACAD"/>
    <property type="match status" value="1"/>
</dbReference>
<evidence type="ECO:0000259" key="7">
    <source>
        <dbReference type="Pfam" id="PF02771"/>
    </source>
</evidence>
<dbReference type="Pfam" id="PF02771">
    <property type="entry name" value="Acyl-CoA_dh_N"/>
    <property type="match status" value="1"/>
</dbReference>
<dbReference type="SUPFAM" id="SSF56645">
    <property type="entry name" value="Acyl-CoA dehydrogenase NM domain-like"/>
    <property type="match status" value="1"/>
</dbReference>
<keyword evidence="5" id="KW-0560">Oxidoreductase</keyword>
<dbReference type="GO" id="GO:0003995">
    <property type="term" value="F:acyl-CoA dehydrogenase activity"/>
    <property type="evidence" value="ECO:0007669"/>
    <property type="project" value="TreeGrafter"/>
</dbReference>
<gene>
    <name evidence="8" type="ORF">EV191_11529</name>
</gene>
<dbReference type="InterPro" id="IPR037069">
    <property type="entry name" value="AcylCoA_DH/ox_N_sf"/>
</dbReference>
<reference evidence="8 9" key="1">
    <citation type="submission" date="2019-03" db="EMBL/GenBank/DDBJ databases">
        <title>Genomic Encyclopedia of Type Strains, Phase IV (KMG-IV): sequencing the most valuable type-strain genomes for metagenomic binning, comparative biology and taxonomic classification.</title>
        <authorList>
            <person name="Goeker M."/>
        </authorList>
    </citation>
    <scope>NUCLEOTIDE SEQUENCE [LARGE SCALE GENOMIC DNA]</scope>
    <source>
        <strain evidence="8 9">DSM 45765</strain>
    </source>
</reference>
<dbReference type="SUPFAM" id="SSF47203">
    <property type="entry name" value="Acyl-CoA dehydrogenase C-terminal domain-like"/>
    <property type="match status" value="1"/>
</dbReference>
<evidence type="ECO:0000256" key="3">
    <source>
        <dbReference type="ARBA" id="ARBA00022630"/>
    </source>
</evidence>